<organism evidence="1 2">
    <name type="scientific">Actinacidiphila rubida</name>
    <dbReference type="NCBI Taxonomy" id="310780"/>
    <lineage>
        <taxon>Bacteria</taxon>
        <taxon>Bacillati</taxon>
        <taxon>Actinomycetota</taxon>
        <taxon>Actinomycetes</taxon>
        <taxon>Kitasatosporales</taxon>
        <taxon>Streptomycetaceae</taxon>
        <taxon>Actinacidiphila</taxon>
    </lineage>
</organism>
<accession>A0A1H8G2P5</accession>
<dbReference type="EMBL" id="FODD01000004">
    <property type="protein sequence ID" value="SEN37767.1"/>
    <property type="molecule type" value="Genomic_DNA"/>
</dbReference>
<reference evidence="1 2" key="1">
    <citation type="submission" date="2016-10" db="EMBL/GenBank/DDBJ databases">
        <authorList>
            <person name="de Groot N.N."/>
        </authorList>
    </citation>
    <scope>NUCLEOTIDE SEQUENCE [LARGE SCALE GENOMIC DNA]</scope>
    <source>
        <strain evidence="1 2">CGMCC 4.2026</strain>
    </source>
</reference>
<dbReference type="RefSeq" id="WP_069464511.1">
    <property type="nucleotide sequence ID" value="NZ_FODD01000004.1"/>
</dbReference>
<dbReference type="AlphaFoldDB" id="A0A1H8G2P5"/>
<dbReference type="Proteomes" id="UP000181951">
    <property type="component" value="Unassembled WGS sequence"/>
</dbReference>
<evidence type="ECO:0000313" key="1">
    <source>
        <dbReference type="EMBL" id="SEN37767.1"/>
    </source>
</evidence>
<sequence length="160" mass="17301">MAISHSFSIATTMPPAEVARALKAIGSGAGLLAAAVTPEALLDPGVVSEHGTWIRVVATRPQPWSPLVTDLGISPSVRVAFVFDKEADLAGQEDDVILLVAGLLDQVPGDAALEYHDEIIWLLRRGDDLSLNERDDLWSPQRLAAVQQPYRRATYAFSDE</sequence>
<protein>
    <submittedName>
        <fullName evidence="1">Uncharacterized protein</fullName>
    </submittedName>
</protein>
<evidence type="ECO:0000313" key="2">
    <source>
        <dbReference type="Proteomes" id="UP000181951"/>
    </source>
</evidence>
<dbReference type="NCBIfam" id="NF040657">
    <property type="entry name" value="immun_SitI3"/>
    <property type="match status" value="1"/>
</dbReference>
<keyword evidence="2" id="KW-1185">Reference proteome</keyword>
<dbReference type="InterPro" id="IPR049799">
    <property type="entry name" value="SitI3-like"/>
</dbReference>
<gene>
    <name evidence="1" type="ORF">SAMN05216267_1004202</name>
</gene>
<proteinExistence type="predicted"/>
<dbReference type="OrthoDB" id="3827759at2"/>
<name>A0A1H8G2P5_9ACTN</name>
<dbReference type="STRING" id="310780.SAMN05216267_1004202"/>